<evidence type="ECO:0000313" key="1">
    <source>
        <dbReference type="EMBL" id="ARM65671.1"/>
    </source>
</evidence>
<name>A0A1W6JHH6_9CAUD</name>
<dbReference type="Proteomes" id="UP000224502">
    <property type="component" value="Segment"/>
</dbReference>
<gene>
    <name evidence="1" type="ORF">LW31_069</name>
</gene>
<keyword evidence="2" id="KW-1185">Reference proteome</keyword>
<proteinExistence type="predicted"/>
<accession>A0A1W6JHH6</accession>
<dbReference type="EMBL" id="KY554762">
    <property type="protein sequence ID" value="ARM65671.1"/>
    <property type="molecule type" value="Genomic_DNA"/>
</dbReference>
<protein>
    <submittedName>
        <fullName evidence="1">Uncharacterized protein</fullName>
    </submittedName>
</protein>
<evidence type="ECO:0000313" key="2">
    <source>
        <dbReference type="Proteomes" id="UP000224502"/>
    </source>
</evidence>
<organism evidence="1 2">
    <name type="scientific">Lactococcus phage LW31</name>
    <dbReference type="NCBI Taxonomy" id="1965478"/>
    <lineage>
        <taxon>Viruses</taxon>
        <taxon>Duplodnaviria</taxon>
        <taxon>Heunggongvirae</taxon>
        <taxon>Uroviricota</taxon>
        <taxon>Caudoviricetes</taxon>
        <taxon>Teubervirus</taxon>
        <taxon>Teubervirus LW31</taxon>
    </lineage>
</organism>
<reference evidence="1 2" key="1">
    <citation type="journal article" date="2017" name="Viruses">
        <title>Phage Biodiversity in Artisanal Cheese Wheys Reflects the Complexity of the Fermentation Process.</title>
        <authorList>
            <person name="Mahony J."/>
            <person name="Moscarelli A."/>
            <person name="Kelleher P."/>
            <person name="Lugli G.A."/>
            <person name="Ventura M."/>
            <person name="Settanni L."/>
            <person name="van Sinderen D."/>
        </authorList>
    </citation>
    <scope>NUCLEOTIDE SEQUENCE [LARGE SCALE GENOMIC DNA]</scope>
</reference>
<sequence length="96" mass="11479">MFYFSDYNPKFSSWTYMSFMVAKEYNVRPLEVFTKWESTEVMIAFGIIMNNISKEVWANYQAKLNPDRKETPPDSEYNVPFKTLKMVQHEMKNKGN</sequence>